<organism evidence="2 3">
    <name type="scientific">Tianweitania sediminis</name>
    <dbReference type="NCBI Taxonomy" id="1502156"/>
    <lineage>
        <taxon>Bacteria</taxon>
        <taxon>Pseudomonadati</taxon>
        <taxon>Pseudomonadota</taxon>
        <taxon>Alphaproteobacteria</taxon>
        <taxon>Hyphomicrobiales</taxon>
        <taxon>Phyllobacteriaceae</taxon>
        <taxon>Tianweitania</taxon>
    </lineage>
</organism>
<dbReference type="PANTHER" id="PTHR43433:SF5">
    <property type="entry name" value="AB HYDROLASE-1 DOMAIN-CONTAINING PROTEIN"/>
    <property type="match status" value="1"/>
</dbReference>
<comment type="caution">
    <text evidence="2">The sequence shown here is derived from an EMBL/GenBank/DDBJ whole genome shotgun (WGS) entry which is preliminary data.</text>
</comment>
<proteinExistence type="predicted"/>
<dbReference type="Gene3D" id="3.40.50.1820">
    <property type="entry name" value="alpha/beta hydrolase"/>
    <property type="match status" value="1"/>
</dbReference>
<dbReference type="AlphaFoldDB" id="A0A8J7QYZ0"/>
<dbReference type="GO" id="GO:0016787">
    <property type="term" value="F:hydrolase activity"/>
    <property type="evidence" value="ECO:0007669"/>
    <property type="project" value="UniProtKB-KW"/>
</dbReference>
<dbReference type="PRINTS" id="PR00111">
    <property type="entry name" value="ABHYDROLASE"/>
</dbReference>
<dbReference type="SUPFAM" id="SSF53474">
    <property type="entry name" value="alpha/beta-Hydrolases"/>
    <property type="match status" value="1"/>
</dbReference>
<gene>
    <name evidence="2" type="ORF">J5Y06_01645</name>
</gene>
<protein>
    <submittedName>
        <fullName evidence="2">Alpha/beta fold hydrolase</fullName>
    </submittedName>
</protein>
<evidence type="ECO:0000313" key="2">
    <source>
        <dbReference type="EMBL" id="MBP0437353.1"/>
    </source>
</evidence>
<accession>A0A8J7QYZ0</accession>
<dbReference type="EMBL" id="JAGIYY010000001">
    <property type="protein sequence ID" value="MBP0437353.1"/>
    <property type="molecule type" value="Genomic_DNA"/>
</dbReference>
<evidence type="ECO:0000313" key="3">
    <source>
        <dbReference type="Proteomes" id="UP000666240"/>
    </source>
</evidence>
<dbReference type="Proteomes" id="UP000666240">
    <property type="component" value="Unassembled WGS sequence"/>
</dbReference>
<keyword evidence="2" id="KW-0378">Hydrolase</keyword>
<sequence>MTPDTISDRAKVNGIELQFEIGGEGPPLLLISGLGQNMLAWAGVIGEFRKHHRTVVFDNRGTGRSSVPPGPYTMDAMADDVAGLIAHLGLVAPAVVGWSLGGSVLQSLLIRYEHSVGCAVLLNTLPAYTTVQKRWLDAQLALRRSGAPAEALMTMTLPWALSPLILSDHDRTAALVDAMVRNPWPTSYAGYEAQGEGIRVYDSRAGLPKVSVPTLVLVGAEDILTPVAQSAEIASLIPASDLVVLGRGGHSMVLDYPHEVLRTILPWIARHTVMPPERP</sequence>
<keyword evidence="3" id="KW-1185">Reference proteome</keyword>
<dbReference type="InterPro" id="IPR050471">
    <property type="entry name" value="AB_hydrolase"/>
</dbReference>
<dbReference type="PANTHER" id="PTHR43433">
    <property type="entry name" value="HYDROLASE, ALPHA/BETA FOLD FAMILY PROTEIN"/>
    <property type="match status" value="1"/>
</dbReference>
<name>A0A8J7QYZ0_9HYPH</name>
<dbReference type="InterPro" id="IPR000073">
    <property type="entry name" value="AB_hydrolase_1"/>
</dbReference>
<evidence type="ECO:0000259" key="1">
    <source>
        <dbReference type="Pfam" id="PF00561"/>
    </source>
</evidence>
<dbReference type="InterPro" id="IPR029058">
    <property type="entry name" value="AB_hydrolase_fold"/>
</dbReference>
<dbReference type="Pfam" id="PF00561">
    <property type="entry name" value="Abhydrolase_1"/>
    <property type="match status" value="1"/>
</dbReference>
<reference evidence="2" key="1">
    <citation type="submission" date="2021-03" db="EMBL/GenBank/DDBJ databases">
        <title>Genome sequencing and assembly of Tianweitania sediminis.</title>
        <authorList>
            <person name="Chhetri G."/>
        </authorList>
    </citation>
    <scope>NUCLEOTIDE SEQUENCE</scope>
    <source>
        <strain evidence="2">Z8</strain>
    </source>
</reference>
<feature type="domain" description="AB hydrolase-1" evidence="1">
    <location>
        <begin position="26"/>
        <end position="255"/>
    </location>
</feature>
<dbReference type="RefSeq" id="WP_209333370.1">
    <property type="nucleotide sequence ID" value="NZ_JAGIYY010000001.1"/>
</dbReference>